<accession>A0A381LK33</accession>
<name>A0A381LK33_BLUGR</name>
<gene>
    <name evidence="1" type="ORF">BGT96224V2_LOCUS6581</name>
</gene>
<evidence type="ECO:0000313" key="1">
    <source>
        <dbReference type="EMBL" id="SUZ13431.1"/>
    </source>
</evidence>
<dbReference type="InterPro" id="IPR053720">
    <property type="entry name" value="Psm_Assembly_Chaperone"/>
</dbReference>
<dbReference type="InterPro" id="IPR018788">
    <property type="entry name" value="Proteasome_assmbl_chp_3"/>
</dbReference>
<dbReference type="PANTHER" id="PTHR31051:SF1">
    <property type="entry name" value="PROTEASOME ASSEMBLY CHAPERONE 3"/>
    <property type="match status" value="1"/>
</dbReference>
<proteinExistence type="predicted"/>
<dbReference type="OrthoDB" id="5593278at2759"/>
<organism evidence="1">
    <name type="scientific">Blumeria graminis f. sp. tritici 96224</name>
    <dbReference type="NCBI Taxonomy" id="1268274"/>
    <lineage>
        <taxon>Eukaryota</taxon>
        <taxon>Fungi</taxon>
        <taxon>Dikarya</taxon>
        <taxon>Ascomycota</taxon>
        <taxon>Pezizomycotina</taxon>
        <taxon>Leotiomycetes</taxon>
        <taxon>Erysiphales</taxon>
        <taxon>Erysiphaceae</taxon>
        <taxon>Blumeria</taxon>
    </lineage>
</organism>
<dbReference type="AlphaFoldDB" id="A0A381LK33"/>
<reference evidence="1" key="1">
    <citation type="submission" date="2018-07" db="EMBL/GenBank/DDBJ databases">
        <authorList>
            <person name="Quirk P.G."/>
            <person name="Krulwich T.A."/>
        </authorList>
    </citation>
    <scope>NUCLEOTIDE SEQUENCE</scope>
    <source>
        <strain evidence="1">96224</strain>
    </source>
</reference>
<dbReference type="PANTHER" id="PTHR31051">
    <property type="entry name" value="PROTEASOME ASSEMBLY CHAPERONE 3"/>
    <property type="match status" value="1"/>
</dbReference>
<dbReference type="Gene3D" id="3.30.230.90">
    <property type="match status" value="1"/>
</dbReference>
<dbReference type="GO" id="GO:0043248">
    <property type="term" value="P:proteasome assembly"/>
    <property type="evidence" value="ECO:0007669"/>
    <property type="project" value="InterPro"/>
</dbReference>
<sequence length="160" mass="17522">MTSPSQGECLNSRYKYKSTVAVPFPANSKQAVGIVDGLDTEVTSILFTDKILVTISQGGCLSQWVQVSLNSVSPNRFESGSFLDSQDQLPLNHLSPKTILGGGGEQRETVGHQYAIQVANRIVLRDPGETRPLLIGLGLEKIGLEREDFFDMMELIQQVI</sequence>
<dbReference type="EMBL" id="UIGY01000234">
    <property type="protein sequence ID" value="SUZ13431.1"/>
    <property type="molecule type" value="Genomic_DNA"/>
</dbReference>
<protein>
    <submittedName>
        <fullName evidence="1">Bgt-1562</fullName>
    </submittedName>
</protein>